<dbReference type="CDD" id="cd05008">
    <property type="entry name" value="SIS_GlmS_GlmD_1"/>
    <property type="match status" value="1"/>
</dbReference>
<reference evidence="6" key="1">
    <citation type="journal article" date="2020" name="mSystems">
        <title>Genome- and Community-Level Interaction Insights into Carbon Utilization and Element Cycling Functions of Hydrothermarchaeota in Hydrothermal Sediment.</title>
        <authorList>
            <person name="Zhou Z."/>
            <person name="Liu Y."/>
            <person name="Xu W."/>
            <person name="Pan J."/>
            <person name="Luo Z.H."/>
            <person name="Li M."/>
        </authorList>
    </citation>
    <scope>NUCLEOTIDE SEQUENCE [LARGE SCALE GENOMIC DNA]</scope>
    <source>
        <strain evidence="6">SpSt-855</strain>
    </source>
</reference>
<dbReference type="EC" id="2.6.1.16" evidence="2"/>
<feature type="domain" description="SIS" evidence="5">
    <location>
        <begin position="218"/>
        <end position="366"/>
    </location>
</feature>
<name>A0A7V4XQB8_9BACT</name>
<evidence type="ECO:0000256" key="4">
    <source>
        <dbReference type="ARBA" id="ARBA00022737"/>
    </source>
</evidence>
<dbReference type="GO" id="GO:0006047">
    <property type="term" value="P:UDP-N-acetylglucosamine metabolic process"/>
    <property type="evidence" value="ECO:0007669"/>
    <property type="project" value="TreeGrafter"/>
</dbReference>
<organism evidence="6">
    <name type="scientific">Acidobacterium capsulatum</name>
    <dbReference type="NCBI Taxonomy" id="33075"/>
    <lineage>
        <taxon>Bacteria</taxon>
        <taxon>Pseudomonadati</taxon>
        <taxon>Acidobacteriota</taxon>
        <taxon>Terriglobia</taxon>
        <taxon>Terriglobales</taxon>
        <taxon>Acidobacteriaceae</taxon>
        <taxon>Acidobacterium</taxon>
    </lineage>
</organism>
<accession>A0A7V4XQB8</accession>
<dbReference type="Gene3D" id="3.40.50.10490">
    <property type="entry name" value="Glucose-6-phosphate isomerase like protein, domain 1"/>
    <property type="match status" value="2"/>
</dbReference>
<dbReference type="GO" id="GO:0006487">
    <property type="term" value="P:protein N-linked glycosylation"/>
    <property type="evidence" value="ECO:0007669"/>
    <property type="project" value="TreeGrafter"/>
</dbReference>
<proteinExistence type="predicted"/>
<dbReference type="SUPFAM" id="SSF53697">
    <property type="entry name" value="SIS domain"/>
    <property type="match status" value="1"/>
</dbReference>
<keyword evidence="4" id="KW-0677">Repeat</keyword>
<evidence type="ECO:0000256" key="1">
    <source>
        <dbReference type="ARBA" id="ARBA00001031"/>
    </source>
</evidence>
<dbReference type="InterPro" id="IPR035490">
    <property type="entry name" value="GlmS/FrlB_SIS"/>
</dbReference>
<dbReference type="PROSITE" id="PS51464">
    <property type="entry name" value="SIS"/>
    <property type="match status" value="2"/>
</dbReference>
<gene>
    <name evidence="6" type="ORF">ENW50_00095</name>
</gene>
<dbReference type="GO" id="GO:0097367">
    <property type="term" value="F:carbohydrate derivative binding"/>
    <property type="evidence" value="ECO:0007669"/>
    <property type="project" value="InterPro"/>
</dbReference>
<evidence type="ECO:0000313" key="6">
    <source>
        <dbReference type="EMBL" id="HGY93081.1"/>
    </source>
</evidence>
<comment type="caution">
    <text evidence="6">The sequence shown here is derived from an EMBL/GenBank/DDBJ whole genome shotgun (WGS) entry which is preliminary data.</text>
</comment>
<dbReference type="PANTHER" id="PTHR10937">
    <property type="entry name" value="GLUCOSAMINE--FRUCTOSE-6-PHOSPHATE AMINOTRANSFERASE, ISOMERIZING"/>
    <property type="match status" value="1"/>
</dbReference>
<comment type="catalytic activity">
    <reaction evidence="1">
        <text>D-fructose 6-phosphate + L-glutamine = D-glucosamine 6-phosphate + L-glutamate</text>
        <dbReference type="Rhea" id="RHEA:13237"/>
        <dbReference type="ChEBI" id="CHEBI:29985"/>
        <dbReference type="ChEBI" id="CHEBI:58359"/>
        <dbReference type="ChEBI" id="CHEBI:58725"/>
        <dbReference type="ChEBI" id="CHEBI:61527"/>
        <dbReference type="EC" id="2.6.1.16"/>
    </reaction>
</comment>
<dbReference type="InterPro" id="IPR046348">
    <property type="entry name" value="SIS_dom_sf"/>
</dbReference>
<evidence type="ECO:0000256" key="3">
    <source>
        <dbReference type="ARBA" id="ARBA00016090"/>
    </source>
</evidence>
<dbReference type="InterPro" id="IPR001347">
    <property type="entry name" value="SIS_dom"/>
</dbReference>
<sequence length="376" mass="40864">MTTMEARAFTHAMLREIYEQPEALRATLAHNLDGYQLKSSIFQNALEAFRGRERLVIAASGSSRHAGLAAEIMLEDMAGLAVDVEYASEYCYRSTHTLQDPCVLVISQSGETADTLAALREARARELATVAITNYADSTMAGEADASLPTWAGKEKAIPATKSFTTQLATLYLLTLAVARLRGRMTTQAVSARCEQLAAIIPALEAVLPAWETKARELAGQFTSAKTLLYLGRGIHYAIAREGALKLKESAYVQAEGYPAGELKHGPNALVSPEAPLVVLATVDREDPDSVLRYEKTVQLMRDMQAQKAQLVALVTEGDTTIADITPHTFSIPATSEYLLPLLEVIPLQLLAYFSATLRGIDVDNPRNLVKAVVQE</sequence>
<dbReference type="AlphaFoldDB" id="A0A7V4XQB8"/>
<dbReference type="CDD" id="cd05009">
    <property type="entry name" value="SIS_GlmS_GlmD_2"/>
    <property type="match status" value="1"/>
</dbReference>
<evidence type="ECO:0000259" key="5">
    <source>
        <dbReference type="PROSITE" id="PS51464"/>
    </source>
</evidence>
<dbReference type="InterPro" id="IPR035466">
    <property type="entry name" value="GlmS/AgaS_SIS"/>
</dbReference>
<dbReference type="EMBL" id="DTKL01000002">
    <property type="protein sequence ID" value="HGY93081.1"/>
    <property type="molecule type" value="Genomic_DNA"/>
</dbReference>
<dbReference type="Pfam" id="PF01380">
    <property type="entry name" value="SIS"/>
    <property type="match status" value="2"/>
</dbReference>
<protein>
    <recommendedName>
        <fullName evidence="3">Glutamine--fructose-6-phosphate aminotransferase [isomerizing]</fullName>
        <ecNumber evidence="2">2.6.1.16</ecNumber>
    </recommendedName>
</protein>
<dbReference type="GO" id="GO:0006002">
    <property type="term" value="P:fructose 6-phosphate metabolic process"/>
    <property type="evidence" value="ECO:0007669"/>
    <property type="project" value="TreeGrafter"/>
</dbReference>
<feature type="domain" description="SIS" evidence="5">
    <location>
        <begin position="45"/>
        <end position="184"/>
    </location>
</feature>
<evidence type="ECO:0000256" key="2">
    <source>
        <dbReference type="ARBA" id="ARBA00012916"/>
    </source>
</evidence>
<dbReference type="GO" id="GO:0004360">
    <property type="term" value="F:glutamine-fructose-6-phosphate transaminase (isomerizing) activity"/>
    <property type="evidence" value="ECO:0007669"/>
    <property type="project" value="UniProtKB-EC"/>
</dbReference>
<dbReference type="PANTHER" id="PTHR10937:SF0">
    <property type="entry name" value="GLUTAMINE--FRUCTOSE-6-PHOSPHATE TRANSAMINASE (ISOMERIZING)"/>
    <property type="match status" value="1"/>
</dbReference>